<reference evidence="2 3" key="1">
    <citation type="journal article" date="2024" name="G3 (Bethesda)">
        <title>Genome assembly of Hibiscus sabdariffa L. provides insights into metabolisms of medicinal natural products.</title>
        <authorList>
            <person name="Kim T."/>
        </authorList>
    </citation>
    <scope>NUCLEOTIDE SEQUENCE [LARGE SCALE GENOMIC DNA]</scope>
    <source>
        <strain evidence="2">TK-2024</strain>
        <tissue evidence="2">Old leaves</tissue>
    </source>
</reference>
<keyword evidence="3" id="KW-1185">Reference proteome</keyword>
<gene>
    <name evidence="2" type="ORF">V6N11_002024</name>
</gene>
<name>A0ABR2QU63_9ROSI</name>
<proteinExistence type="predicted"/>
<evidence type="ECO:0000256" key="1">
    <source>
        <dbReference type="SAM" id="MobiDB-lite"/>
    </source>
</evidence>
<feature type="compositionally biased region" description="Low complexity" evidence="1">
    <location>
        <begin position="20"/>
        <end position="29"/>
    </location>
</feature>
<protein>
    <submittedName>
        <fullName evidence="2">Uncharacterized protein</fullName>
    </submittedName>
</protein>
<dbReference type="EMBL" id="JBBPBN010000031">
    <property type="protein sequence ID" value="KAK9004217.1"/>
    <property type="molecule type" value="Genomic_DNA"/>
</dbReference>
<dbReference type="Proteomes" id="UP001396334">
    <property type="component" value="Unassembled WGS sequence"/>
</dbReference>
<feature type="region of interest" description="Disordered" evidence="1">
    <location>
        <begin position="20"/>
        <end position="41"/>
    </location>
</feature>
<sequence>MDFCIRSTFPHFPNPFEIPSPNSRSISSQSPPPAPSRQTLPLLNLPSATFSSPGVSSSSFIFPPHMDQNLKEAAEAGNTSLLYEIIERDGNVLRCFDMVEFIETPLHIAAEKGCTRFAMELAKLKHPS</sequence>
<evidence type="ECO:0000313" key="3">
    <source>
        <dbReference type="Proteomes" id="UP001396334"/>
    </source>
</evidence>
<comment type="caution">
    <text evidence="2">The sequence shown here is derived from an EMBL/GenBank/DDBJ whole genome shotgun (WGS) entry which is preliminary data.</text>
</comment>
<accession>A0ABR2QU63</accession>
<organism evidence="2 3">
    <name type="scientific">Hibiscus sabdariffa</name>
    <name type="common">roselle</name>
    <dbReference type="NCBI Taxonomy" id="183260"/>
    <lineage>
        <taxon>Eukaryota</taxon>
        <taxon>Viridiplantae</taxon>
        <taxon>Streptophyta</taxon>
        <taxon>Embryophyta</taxon>
        <taxon>Tracheophyta</taxon>
        <taxon>Spermatophyta</taxon>
        <taxon>Magnoliopsida</taxon>
        <taxon>eudicotyledons</taxon>
        <taxon>Gunneridae</taxon>
        <taxon>Pentapetalae</taxon>
        <taxon>rosids</taxon>
        <taxon>malvids</taxon>
        <taxon>Malvales</taxon>
        <taxon>Malvaceae</taxon>
        <taxon>Malvoideae</taxon>
        <taxon>Hibiscus</taxon>
    </lineage>
</organism>
<evidence type="ECO:0000313" key="2">
    <source>
        <dbReference type="EMBL" id="KAK9004217.1"/>
    </source>
</evidence>